<dbReference type="GO" id="GO:0005886">
    <property type="term" value="C:plasma membrane"/>
    <property type="evidence" value="ECO:0007669"/>
    <property type="project" value="UniProtKB-SubCell"/>
</dbReference>
<comment type="subcellular location">
    <subcellularLocation>
        <location evidence="1">Cell membrane</location>
        <topology evidence="1">Lipid-anchor</topology>
        <topology evidence="1">GPI-anchor</topology>
    </subcellularLocation>
</comment>
<name>A0A444U7C0_ACIRT</name>
<dbReference type="InterPro" id="IPR001863">
    <property type="entry name" value="Glypican"/>
</dbReference>
<evidence type="ECO:0000313" key="12">
    <source>
        <dbReference type="EMBL" id="RXM31096.1"/>
    </source>
</evidence>
<dbReference type="AlphaFoldDB" id="A0A444U7C0"/>
<keyword evidence="13" id="KW-1185">Reference proteome</keyword>
<feature type="chain" id="PRO_5019369907" evidence="11">
    <location>
        <begin position="18"/>
        <end position="89"/>
    </location>
</feature>
<evidence type="ECO:0000256" key="4">
    <source>
        <dbReference type="ARBA" id="ARBA00022622"/>
    </source>
</evidence>
<gene>
    <name evidence="12" type="ORF">EOD39_7282</name>
</gene>
<feature type="signal peptide" evidence="11">
    <location>
        <begin position="1"/>
        <end position="17"/>
    </location>
</feature>
<keyword evidence="10" id="KW-0449">Lipoprotein</keyword>
<keyword evidence="5 11" id="KW-0732">Signal</keyword>
<keyword evidence="9" id="KW-0357">Heparan sulfate</keyword>
<evidence type="ECO:0000256" key="9">
    <source>
        <dbReference type="ARBA" id="ARBA00023207"/>
    </source>
</evidence>
<evidence type="ECO:0000256" key="6">
    <source>
        <dbReference type="ARBA" id="ARBA00022974"/>
    </source>
</evidence>
<evidence type="ECO:0000256" key="5">
    <source>
        <dbReference type="ARBA" id="ARBA00022729"/>
    </source>
</evidence>
<reference evidence="12 13" key="1">
    <citation type="submission" date="2019-01" db="EMBL/GenBank/DDBJ databases">
        <title>Draft Genome and Complete Hox-Cluster Characterization of the Sterlet Sturgeon (Acipenser ruthenus).</title>
        <authorList>
            <person name="Wei Q."/>
        </authorList>
    </citation>
    <scope>NUCLEOTIDE SEQUENCE [LARGE SCALE GENOMIC DNA]</scope>
    <source>
        <strain evidence="12">WHYD16114868_AA</strain>
        <tissue evidence="12">Blood</tissue>
    </source>
</reference>
<dbReference type="GO" id="GO:0098552">
    <property type="term" value="C:side of membrane"/>
    <property type="evidence" value="ECO:0007669"/>
    <property type="project" value="UniProtKB-KW"/>
</dbReference>
<keyword evidence="3" id="KW-1003">Cell membrane</keyword>
<proteinExistence type="inferred from homology"/>
<organism evidence="12 13">
    <name type="scientific">Acipenser ruthenus</name>
    <name type="common">Sterlet sturgeon</name>
    <dbReference type="NCBI Taxonomy" id="7906"/>
    <lineage>
        <taxon>Eukaryota</taxon>
        <taxon>Metazoa</taxon>
        <taxon>Chordata</taxon>
        <taxon>Craniata</taxon>
        <taxon>Vertebrata</taxon>
        <taxon>Euteleostomi</taxon>
        <taxon>Actinopterygii</taxon>
        <taxon>Chondrostei</taxon>
        <taxon>Acipenseriformes</taxon>
        <taxon>Acipenseridae</taxon>
        <taxon>Acipenser</taxon>
    </lineage>
</organism>
<evidence type="ECO:0000256" key="11">
    <source>
        <dbReference type="SAM" id="SignalP"/>
    </source>
</evidence>
<evidence type="ECO:0000256" key="10">
    <source>
        <dbReference type="ARBA" id="ARBA00023288"/>
    </source>
</evidence>
<evidence type="ECO:0000256" key="7">
    <source>
        <dbReference type="ARBA" id="ARBA00023136"/>
    </source>
</evidence>
<dbReference type="Pfam" id="PF01153">
    <property type="entry name" value="Glypican"/>
    <property type="match status" value="1"/>
</dbReference>
<dbReference type="GO" id="GO:0009966">
    <property type="term" value="P:regulation of signal transduction"/>
    <property type="evidence" value="ECO:0007669"/>
    <property type="project" value="InterPro"/>
</dbReference>
<evidence type="ECO:0000256" key="8">
    <source>
        <dbReference type="ARBA" id="ARBA00023180"/>
    </source>
</evidence>
<dbReference type="EMBL" id="SCEB01215136">
    <property type="protein sequence ID" value="RXM31096.1"/>
    <property type="molecule type" value="Genomic_DNA"/>
</dbReference>
<accession>A0A444U7C0</accession>
<dbReference type="Proteomes" id="UP000289886">
    <property type="component" value="Unassembled WGS sequence"/>
</dbReference>
<keyword evidence="6" id="KW-0654">Proteoglycan</keyword>
<evidence type="ECO:0000256" key="3">
    <source>
        <dbReference type="ARBA" id="ARBA00022475"/>
    </source>
</evidence>
<sequence length="89" mass="9660">MLWIGCVFCTLSVLSVGADLKPRSCSEVRQAYTAKGFSLVNVPHQEISAMSEDNACVSSTFINIVGELDVMSQLDHPKQVVDALSELTK</sequence>
<protein>
    <submittedName>
        <fullName evidence="12">Uncharacterized protein</fullName>
    </submittedName>
</protein>
<keyword evidence="7" id="KW-0472">Membrane</keyword>
<comment type="similarity">
    <text evidence="2">Belongs to the glypican family.</text>
</comment>
<comment type="caution">
    <text evidence="12">The sequence shown here is derived from an EMBL/GenBank/DDBJ whole genome shotgun (WGS) entry which is preliminary data.</text>
</comment>
<evidence type="ECO:0000256" key="1">
    <source>
        <dbReference type="ARBA" id="ARBA00004609"/>
    </source>
</evidence>
<keyword evidence="4" id="KW-0336">GPI-anchor</keyword>
<keyword evidence="8" id="KW-0325">Glycoprotein</keyword>
<evidence type="ECO:0000313" key="13">
    <source>
        <dbReference type="Proteomes" id="UP000289886"/>
    </source>
</evidence>
<evidence type="ECO:0000256" key="2">
    <source>
        <dbReference type="ARBA" id="ARBA00010260"/>
    </source>
</evidence>